<keyword evidence="2 5" id="KW-0812">Transmembrane</keyword>
<feature type="transmembrane region" description="Helical" evidence="5">
    <location>
        <begin position="191"/>
        <end position="224"/>
    </location>
</feature>
<proteinExistence type="inferred from homology"/>
<name>A0A5Q0C8A5_9HYPH</name>
<feature type="transmembrane region" description="Helical" evidence="5">
    <location>
        <begin position="116"/>
        <end position="137"/>
    </location>
</feature>
<reference evidence="6 7" key="1">
    <citation type="submission" date="2019-08" db="EMBL/GenBank/DDBJ databases">
        <title>Prosopis cineraria nodule microbiome.</title>
        <authorList>
            <person name="Ali R."/>
            <person name="Chaluvadi S.R."/>
            <person name="Wang X."/>
        </authorList>
    </citation>
    <scope>NUCLEOTIDE SEQUENCE [LARGE SCALE GENOMIC DNA]</scope>
    <source>
        <strain evidence="6 7">BG7</strain>
    </source>
</reference>
<gene>
    <name evidence="6" type="ORF">FZ934_06665</name>
</gene>
<dbReference type="Pfam" id="PF01925">
    <property type="entry name" value="TauE"/>
    <property type="match status" value="1"/>
</dbReference>
<protein>
    <recommendedName>
        <fullName evidence="5">Probable membrane transporter protein</fullName>
    </recommendedName>
</protein>
<organism evidence="6 7">
    <name type="scientific">Rhizobium grahamii</name>
    <dbReference type="NCBI Taxonomy" id="1120045"/>
    <lineage>
        <taxon>Bacteria</taxon>
        <taxon>Pseudomonadati</taxon>
        <taxon>Pseudomonadota</taxon>
        <taxon>Alphaproteobacteria</taxon>
        <taxon>Hyphomicrobiales</taxon>
        <taxon>Rhizobiaceae</taxon>
        <taxon>Rhizobium/Agrobacterium group</taxon>
        <taxon>Rhizobium</taxon>
    </lineage>
</organism>
<dbReference type="OrthoDB" id="5189995at2"/>
<feature type="transmembrane region" description="Helical" evidence="5">
    <location>
        <begin position="53"/>
        <end position="72"/>
    </location>
</feature>
<accession>A0A5Q0C8A5</accession>
<dbReference type="KEGG" id="rgr:FZ934_06665"/>
<keyword evidence="4 5" id="KW-0472">Membrane</keyword>
<evidence type="ECO:0000256" key="3">
    <source>
        <dbReference type="ARBA" id="ARBA00022989"/>
    </source>
</evidence>
<keyword evidence="7" id="KW-1185">Reference proteome</keyword>
<keyword evidence="5" id="KW-1003">Cell membrane</keyword>
<evidence type="ECO:0000313" key="7">
    <source>
        <dbReference type="Proteomes" id="UP000326881"/>
    </source>
</evidence>
<sequence length="309" mass="32965">MKPAVRLTRFFHRSRQERKKTGQQQRDIQSTPQQRFQRRLEGHGLTLASFDPLYSLSGLLVGALVGITGVGGGSLMTPLLVLLFGVHPATAVGTDLLYAAVTKSAGTAVHGIHGRINWRVVGCLAAGSVPAALLMLWMMAGVDRKSIEVAHTITTALGWLLVITAFMLVFRKQVLALAQRSMGERPPLRPATIMVLTTLLGLALGVLVTLTSVGAGALGVTVLLILYPRLDVREIVGSDIVHAVPLTFIGGMGYWMIGEIDWGMLLALLVGSIPGIIAGSLLAPKLHERTIRLVLAATLAVVAWKLLTG</sequence>
<evidence type="ECO:0000313" key="6">
    <source>
        <dbReference type="EMBL" id="QFY60141.1"/>
    </source>
</evidence>
<feature type="transmembrane region" description="Helical" evidence="5">
    <location>
        <begin position="290"/>
        <end position="307"/>
    </location>
</feature>
<feature type="transmembrane region" description="Helical" evidence="5">
    <location>
        <begin position="263"/>
        <end position="283"/>
    </location>
</feature>
<dbReference type="PANTHER" id="PTHR43701:SF2">
    <property type="entry name" value="MEMBRANE TRANSPORTER PROTEIN YJNA-RELATED"/>
    <property type="match status" value="1"/>
</dbReference>
<comment type="subcellular location">
    <subcellularLocation>
        <location evidence="5">Cell membrane</location>
        <topology evidence="5">Multi-pass membrane protein</topology>
    </subcellularLocation>
    <subcellularLocation>
        <location evidence="1">Membrane</location>
        <topology evidence="1">Multi-pass membrane protein</topology>
    </subcellularLocation>
</comment>
<feature type="transmembrane region" description="Helical" evidence="5">
    <location>
        <begin position="149"/>
        <end position="171"/>
    </location>
</feature>
<comment type="similarity">
    <text evidence="5">Belongs to the 4-toluene sulfonate uptake permease (TSUP) (TC 2.A.102) family.</text>
</comment>
<evidence type="ECO:0000256" key="4">
    <source>
        <dbReference type="ARBA" id="ARBA00023136"/>
    </source>
</evidence>
<dbReference type="InterPro" id="IPR051598">
    <property type="entry name" value="TSUP/Inactive_protease-like"/>
</dbReference>
<feature type="transmembrane region" description="Helical" evidence="5">
    <location>
        <begin position="79"/>
        <end position="101"/>
    </location>
</feature>
<evidence type="ECO:0000256" key="1">
    <source>
        <dbReference type="ARBA" id="ARBA00004141"/>
    </source>
</evidence>
<dbReference type="GO" id="GO:0005886">
    <property type="term" value="C:plasma membrane"/>
    <property type="evidence" value="ECO:0007669"/>
    <property type="project" value="UniProtKB-SubCell"/>
</dbReference>
<dbReference type="PANTHER" id="PTHR43701">
    <property type="entry name" value="MEMBRANE TRANSPORTER PROTEIN MJ0441-RELATED"/>
    <property type="match status" value="1"/>
</dbReference>
<evidence type="ECO:0000256" key="5">
    <source>
        <dbReference type="RuleBase" id="RU363041"/>
    </source>
</evidence>
<dbReference type="EMBL" id="CP043498">
    <property type="protein sequence ID" value="QFY60141.1"/>
    <property type="molecule type" value="Genomic_DNA"/>
</dbReference>
<evidence type="ECO:0000256" key="2">
    <source>
        <dbReference type="ARBA" id="ARBA00022692"/>
    </source>
</evidence>
<dbReference type="InterPro" id="IPR002781">
    <property type="entry name" value="TM_pro_TauE-like"/>
</dbReference>
<keyword evidence="3 5" id="KW-1133">Transmembrane helix</keyword>
<dbReference type="Proteomes" id="UP000326881">
    <property type="component" value="Chromosome"/>
</dbReference>
<dbReference type="AlphaFoldDB" id="A0A5Q0C8A5"/>